<gene>
    <name evidence="2" type="ORF">PN36_26130</name>
</gene>
<dbReference type="InterPro" id="IPR013216">
    <property type="entry name" value="Methyltransf_11"/>
</dbReference>
<dbReference type="AlphaFoldDB" id="A0A4E0QQL4"/>
<keyword evidence="3" id="KW-1185">Reference proteome</keyword>
<dbReference type="GO" id="GO:0008757">
    <property type="term" value="F:S-adenosylmethionine-dependent methyltransferase activity"/>
    <property type="evidence" value="ECO:0007669"/>
    <property type="project" value="InterPro"/>
</dbReference>
<reference evidence="2 3" key="1">
    <citation type="journal article" date="2016" name="Front. Microbiol.">
        <title>Single-Cell (Meta-)Genomics of a Dimorphic Candidatus Thiomargarita nelsonii Reveals Genomic Plasticity.</title>
        <authorList>
            <person name="Flood B.E."/>
            <person name="Fliss P."/>
            <person name="Jones D.S."/>
            <person name="Dick G.J."/>
            <person name="Jain S."/>
            <person name="Kaster A.K."/>
            <person name="Winkel M."/>
            <person name="Mussmann M."/>
            <person name="Bailey J."/>
        </authorList>
    </citation>
    <scope>NUCLEOTIDE SEQUENCE [LARGE SCALE GENOMIC DNA]</scope>
    <source>
        <strain evidence="2">Hydrate Ridge</strain>
    </source>
</reference>
<dbReference type="Gene3D" id="3.40.50.150">
    <property type="entry name" value="Vaccinia Virus protein VP39"/>
    <property type="match status" value="1"/>
</dbReference>
<proteinExistence type="predicted"/>
<organism evidence="2 3">
    <name type="scientific">Candidatus Thiomargarita nelsonii</name>
    <dbReference type="NCBI Taxonomy" id="1003181"/>
    <lineage>
        <taxon>Bacteria</taxon>
        <taxon>Pseudomonadati</taxon>
        <taxon>Pseudomonadota</taxon>
        <taxon>Gammaproteobacteria</taxon>
        <taxon>Thiotrichales</taxon>
        <taxon>Thiotrichaceae</taxon>
        <taxon>Thiomargarita</taxon>
    </lineage>
</organism>
<accession>A0A4E0QQL4</accession>
<dbReference type="EMBL" id="JSZA02000151">
    <property type="protein sequence ID" value="TGO02370.1"/>
    <property type="molecule type" value="Genomic_DNA"/>
</dbReference>
<evidence type="ECO:0000313" key="2">
    <source>
        <dbReference type="EMBL" id="TGO02370.1"/>
    </source>
</evidence>
<dbReference type="Pfam" id="PF08241">
    <property type="entry name" value="Methyltransf_11"/>
    <property type="match status" value="1"/>
</dbReference>
<protein>
    <recommendedName>
        <fullName evidence="1">Methyltransferase type 11 domain-containing protein</fullName>
    </recommendedName>
</protein>
<dbReference type="Proteomes" id="UP000030428">
    <property type="component" value="Unassembled WGS sequence"/>
</dbReference>
<comment type="caution">
    <text evidence="2">The sequence shown here is derived from an EMBL/GenBank/DDBJ whole genome shotgun (WGS) entry which is preliminary data.</text>
</comment>
<evidence type="ECO:0000259" key="1">
    <source>
        <dbReference type="Pfam" id="PF08241"/>
    </source>
</evidence>
<dbReference type="SUPFAM" id="SSF53335">
    <property type="entry name" value="S-adenosyl-L-methionine-dependent methyltransferases"/>
    <property type="match status" value="1"/>
</dbReference>
<name>A0A4E0QQL4_9GAMM</name>
<evidence type="ECO:0000313" key="3">
    <source>
        <dbReference type="Proteomes" id="UP000030428"/>
    </source>
</evidence>
<dbReference type="InterPro" id="IPR029063">
    <property type="entry name" value="SAM-dependent_MTases_sf"/>
</dbReference>
<sequence length="242" mass="27382">MVNNCPAQLNRWFQTALGRRILKEEADALQQILPHLFGYHLLQIGTIGHGTLLESSRISHRCVLSLSAQTICKPYSAVCALPDALPFAQDSIDVVLLPHLLELEKNPLDILREVERVLIPEAHVVILGFNPLSLWGGWRYFTRGKTAPWCGEFLPISRIKDCLALLGFDLKKQQSFFFSLPFYKNETTVLEKIGARWMGHFGAVYLLVAKKRVATITPIKPKWRTQPALVTEAVSTQRKLIK</sequence>
<feature type="domain" description="Methyltransferase type 11" evidence="1">
    <location>
        <begin position="76"/>
        <end position="126"/>
    </location>
</feature>